<dbReference type="PANTHER" id="PTHR42844">
    <property type="entry name" value="DIHYDRONEOPTERIN ALDOLASE 1-RELATED"/>
    <property type="match status" value="1"/>
</dbReference>
<dbReference type="InterPro" id="IPR006156">
    <property type="entry name" value="Dihydroneopterin_aldolase"/>
</dbReference>
<evidence type="ECO:0000256" key="5">
    <source>
        <dbReference type="ARBA" id="ARBA00023239"/>
    </source>
</evidence>
<evidence type="ECO:0000259" key="7">
    <source>
        <dbReference type="SMART" id="SM00905"/>
    </source>
</evidence>
<evidence type="ECO:0000313" key="8">
    <source>
        <dbReference type="EMBL" id="BAK37858.1"/>
    </source>
</evidence>
<dbReference type="PANTHER" id="PTHR42844:SF1">
    <property type="entry name" value="DIHYDRONEOPTERIN ALDOLASE 1-RELATED"/>
    <property type="match status" value="1"/>
</dbReference>
<dbReference type="FunFam" id="3.30.1130.10:FF:000003">
    <property type="entry name" value="7,8-dihydroneopterin aldolase"/>
    <property type="match status" value="1"/>
</dbReference>
<dbReference type="GO" id="GO:0004150">
    <property type="term" value="F:dihydroneopterin aldolase activity"/>
    <property type="evidence" value="ECO:0007669"/>
    <property type="project" value="UniProtKB-UniRule"/>
</dbReference>
<dbReference type="InterPro" id="IPR043133">
    <property type="entry name" value="GTP-CH-I_C/QueF"/>
</dbReference>
<evidence type="ECO:0000256" key="6">
    <source>
        <dbReference type="RuleBase" id="RU362079"/>
    </source>
</evidence>
<name>F5XFC0_MICPN</name>
<sequence length="123" mass="13259">MMTADLIVLTGIVGRGHHGVYAFERDEGQDFVVDVVATMDLSVAAESDDLAETIDYSALATAVVADIERDPVNLIEKLADRIARTCLRDPRITTVTVTVHKPQAPMPVRVGDVAVTLTRSNAI</sequence>
<dbReference type="NCBIfam" id="TIGR00526">
    <property type="entry name" value="folB_dom"/>
    <property type="match status" value="1"/>
</dbReference>
<evidence type="ECO:0000256" key="4">
    <source>
        <dbReference type="ARBA" id="ARBA00022909"/>
    </source>
</evidence>
<dbReference type="Pfam" id="PF02152">
    <property type="entry name" value="FolB"/>
    <property type="match status" value="1"/>
</dbReference>
<dbReference type="RefSeq" id="WP_013865682.1">
    <property type="nucleotide sequence ID" value="NC_015635.1"/>
</dbReference>
<organism evidence="8 9">
    <name type="scientific">Microlunatus phosphovorus (strain ATCC 700054 / DSM 10555 / JCM 9379 / NBRC 101784 / NCIMB 13414 / VKM Ac-1990 / NM-1)</name>
    <dbReference type="NCBI Taxonomy" id="1032480"/>
    <lineage>
        <taxon>Bacteria</taxon>
        <taxon>Bacillati</taxon>
        <taxon>Actinomycetota</taxon>
        <taxon>Actinomycetes</taxon>
        <taxon>Propionibacteriales</taxon>
        <taxon>Propionibacteriaceae</taxon>
        <taxon>Microlunatus</taxon>
    </lineage>
</organism>
<evidence type="ECO:0000256" key="1">
    <source>
        <dbReference type="ARBA" id="ARBA00001353"/>
    </source>
</evidence>
<dbReference type="HOGENOM" id="CLU_112632_1_1_11"/>
<comment type="pathway">
    <text evidence="2 6">Cofactor biosynthesis; tetrahydrofolate biosynthesis; 2-amino-4-hydroxy-6-hydroxymethyl-7,8-dihydropteridine diphosphate from 7,8-dihydroneopterin triphosphate: step 3/4.</text>
</comment>
<dbReference type="eggNOG" id="COG1539">
    <property type="taxonomic scope" value="Bacteria"/>
</dbReference>
<gene>
    <name evidence="8" type="primary">folB</name>
    <name evidence="8" type="ordered locus">MLP_48440</name>
</gene>
<dbReference type="Proteomes" id="UP000007947">
    <property type="component" value="Chromosome"/>
</dbReference>
<protein>
    <recommendedName>
        <fullName evidence="6">7,8-dihydroneopterin aldolase</fullName>
        <ecNumber evidence="6">4.1.2.25</ecNumber>
    </recommendedName>
</protein>
<dbReference type="STRING" id="1032480.MLP_48440"/>
<comment type="catalytic activity">
    <reaction evidence="1 6">
        <text>7,8-dihydroneopterin = 6-hydroxymethyl-7,8-dihydropterin + glycolaldehyde</text>
        <dbReference type="Rhea" id="RHEA:10540"/>
        <dbReference type="ChEBI" id="CHEBI:17001"/>
        <dbReference type="ChEBI" id="CHEBI:17071"/>
        <dbReference type="ChEBI" id="CHEBI:44841"/>
        <dbReference type="EC" id="4.1.2.25"/>
    </reaction>
</comment>
<dbReference type="EC" id="4.1.2.25" evidence="6"/>
<reference evidence="8 9" key="1">
    <citation type="submission" date="2011-05" db="EMBL/GenBank/DDBJ databases">
        <title>Whole genome sequence of Microlunatus phosphovorus NM-1.</title>
        <authorList>
            <person name="Hosoyama A."/>
            <person name="Sasaki K."/>
            <person name="Harada T."/>
            <person name="Igarashi R."/>
            <person name="Kawakoshi A."/>
            <person name="Sasagawa M."/>
            <person name="Fukada J."/>
            <person name="Nakamura S."/>
            <person name="Katano Y."/>
            <person name="Hanada S."/>
            <person name="Kamagata Y."/>
            <person name="Nakamura N."/>
            <person name="Yamazaki S."/>
            <person name="Fujita N."/>
        </authorList>
    </citation>
    <scope>NUCLEOTIDE SEQUENCE [LARGE SCALE GENOMIC DNA]</scope>
    <source>
        <strain evidence="9">ATCC 700054 / DSM 10555 / JCM 9379 / NBRC 101784 / NCIMB 13414 / VKM Ac-1990 / NM-1</strain>
    </source>
</reference>
<dbReference type="EMBL" id="AP012204">
    <property type="protein sequence ID" value="BAK37858.1"/>
    <property type="molecule type" value="Genomic_DNA"/>
</dbReference>
<dbReference type="SMART" id="SM00905">
    <property type="entry name" value="FolB"/>
    <property type="match status" value="1"/>
</dbReference>
<accession>F5XFC0</accession>
<feature type="domain" description="Dihydroneopterin aldolase/epimerase" evidence="7">
    <location>
        <begin position="7"/>
        <end position="119"/>
    </location>
</feature>
<keyword evidence="9" id="KW-1185">Reference proteome</keyword>
<dbReference type="CDD" id="cd00534">
    <property type="entry name" value="DHNA_DHNTPE"/>
    <property type="match status" value="1"/>
</dbReference>
<dbReference type="AlphaFoldDB" id="F5XFC0"/>
<dbReference type="UniPathway" id="UPA00077">
    <property type="reaction ID" value="UER00154"/>
</dbReference>
<comment type="function">
    <text evidence="6">Catalyzes the conversion of 7,8-dihydroneopterin to 6-hydroxymethyl-7,8-dihydropterin.</text>
</comment>
<keyword evidence="4 6" id="KW-0289">Folate biosynthesis</keyword>
<dbReference type="KEGG" id="mph:MLP_48440"/>
<evidence type="ECO:0000313" key="9">
    <source>
        <dbReference type="Proteomes" id="UP000007947"/>
    </source>
</evidence>
<dbReference type="InterPro" id="IPR006157">
    <property type="entry name" value="FolB_dom"/>
</dbReference>
<dbReference type="GO" id="GO:0046656">
    <property type="term" value="P:folic acid biosynthetic process"/>
    <property type="evidence" value="ECO:0007669"/>
    <property type="project" value="UniProtKB-UniRule"/>
</dbReference>
<keyword evidence="5 6" id="KW-0456">Lyase</keyword>
<dbReference type="GO" id="GO:0046654">
    <property type="term" value="P:tetrahydrofolate biosynthetic process"/>
    <property type="evidence" value="ECO:0007669"/>
    <property type="project" value="UniProtKB-UniRule"/>
</dbReference>
<proteinExistence type="inferred from homology"/>
<evidence type="ECO:0000256" key="2">
    <source>
        <dbReference type="ARBA" id="ARBA00005013"/>
    </source>
</evidence>
<comment type="similarity">
    <text evidence="3 6">Belongs to the DHNA family.</text>
</comment>
<dbReference type="NCBIfam" id="TIGR00525">
    <property type="entry name" value="folB"/>
    <property type="match status" value="1"/>
</dbReference>
<evidence type="ECO:0000256" key="3">
    <source>
        <dbReference type="ARBA" id="ARBA00005708"/>
    </source>
</evidence>
<dbReference type="Gene3D" id="3.30.1130.10">
    <property type="match status" value="1"/>
</dbReference>
<dbReference type="SUPFAM" id="SSF55620">
    <property type="entry name" value="Tetrahydrobiopterin biosynthesis enzymes-like"/>
    <property type="match status" value="1"/>
</dbReference>
<dbReference type="GO" id="GO:0005737">
    <property type="term" value="C:cytoplasm"/>
    <property type="evidence" value="ECO:0007669"/>
    <property type="project" value="TreeGrafter"/>
</dbReference>